<evidence type="ECO:0000313" key="2">
    <source>
        <dbReference type="EMBL" id="KXJ96685.1"/>
    </source>
</evidence>
<organism evidence="2 3">
    <name type="scientific">Microdochium bolleyi</name>
    <dbReference type="NCBI Taxonomy" id="196109"/>
    <lineage>
        <taxon>Eukaryota</taxon>
        <taxon>Fungi</taxon>
        <taxon>Dikarya</taxon>
        <taxon>Ascomycota</taxon>
        <taxon>Pezizomycotina</taxon>
        <taxon>Sordariomycetes</taxon>
        <taxon>Xylariomycetidae</taxon>
        <taxon>Xylariales</taxon>
        <taxon>Microdochiaceae</taxon>
        <taxon>Microdochium</taxon>
    </lineage>
</organism>
<feature type="non-terminal residue" evidence="2">
    <location>
        <position position="158"/>
    </location>
</feature>
<sequence>MDSDTTPVPFTPNATMTTSPEAAPTAASPPTTMSSSAASLERTTSQMSSVSISSRRGQSVRAKSRNRKMASQPSSSASSIAASDRSLISFPSLSPETPRFAERPDTPESFAGTIRSTAAMANATSRPSLVGTLANSASQRSARSALFEDTPIATSKIP</sequence>
<dbReference type="STRING" id="196109.A0A136JHQ7"/>
<dbReference type="AlphaFoldDB" id="A0A136JHQ7"/>
<evidence type="ECO:0000313" key="3">
    <source>
        <dbReference type="Proteomes" id="UP000070501"/>
    </source>
</evidence>
<dbReference type="InParanoid" id="A0A136JHQ7"/>
<proteinExistence type="predicted"/>
<dbReference type="Proteomes" id="UP000070501">
    <property type="component" value="Unassembled WGS sequence"/>
</dbReference>
<feature type="region of interest" description="Disordered" evidence="1">
    <location>
        <begin position="1"/>
        <end position="110"/>
    </location>
</feature>
<protein>
    <submittedName>
        <fullName evidence="2">Uncharacterized protein</fullName>
    </submittedName>
</protein>
<feature type="compositionally biased region" description="Low complexity" evidence="1">
    <location>
        <begin position="70"/>
        <end position="89"/>
    </location>
</feature>
<name>A0A136JHQ7_9PEZI</name>
<evidence type="ECO:0000256" key="1">
    <source>
        <dbReference type="SAM" id="MobiDB-lite"/>
    </source>
</evidence>
<reference evidence="3" key="1">
    <citation type="submission" date="2016-02" db="EMBL/GenBank/DDBJ databases">
        <title>Draft genome sequence of Microdochium bolleyi, a fungal endophyte of beachgrass.</title>
        <authorList>
            <consortium name="DOE Joint Genome Institute"/>
            <person name="David A.S."/>
            <person name="May G."/>
            <person name="Haridas S."/>
            <person name="Lim J."/>
            <person name="Wang M."/>
            <person name="Labutti K."/>
            <person name="Lipzen A."/>
            <person name="Barry K."/>
            <person name="Grigoriev I.V."/>
        </authorList>
    </citation>
    <scope>NUCLEOTIDE SEQUENCE [LARGE SCALE GENOMIC DNA]</scope>
    <source>
        <strain evidence="3">J235TASD1</strain>
    </source>
</reference>
<keyword evidence="3" id="KW-1185">Reference proteome</keyword>
<gene>
    <name evidence="2" type="ORF">Micbo1qcDRAFT_155284</name>
</gene>
<accession>A0A136JHQ7</accession>
<dbReference type="EMBL" id="KQ964245">
    <property type="protein sequence ID" value="KXJ96685.1"/>
    <property type="molecule type" value="Genomic_DNA"/>
</dbReference>
<feature type="compositionally biased region" description="Low complexity" evidence="1">
    <location>
        <begin position="14"/>
        <end position="61"/>
    </location>
</feature>